<evidence type="ECO:0000313" key="4">
    <source>
        <dbReference type="Proteomes" id="UP001275084"/>
    </source>
</evidence>
<evidence type="ECO:0000313" key="3">
    <source>
        <dbReference type="EMBL" id="KAK3350296.1"/>
    </source>
</evidence>
<gene>
    <name evidence="3" type="ORF">B0T25DRAFT_457097</name>
</gene>
<evidence type="ECO:0000256" key="1">
    <source>
        <dbReference type="SAM" id="MobiDB-lite"/>
    </source>
</evidence>
<feature type="region of interest" description="Disordered" evidence="1">
    <location>
        <begin position="298"/>
        <end position="322"/>
    </location>
</feature>
<proteinExistence type="predicted"/>
<sequence>MEGVKHPAYRINCLESNHIIFRHPQEQLPDAVATHVGQIASTTPEMPELDPKIVTKAIYDLDMLGMGCNEIDVSSYLNIHLFPQGATTRFPTGRLLSVAGTHMARHLLPNLPAAAAPWAVTQPRPDLLYGHPKTPTFTSAQLITLQGLHRQIPAYVQASPGLWFPFFAVEFKATAGTGGNLWVAANQCAGASAACVQAVNQLNTRLGDVGCNGDVPDLCYSLAIDNSLAQLYVSWGAKDKGNLVVYMQRVGSFLLSSPKHFTSLHRWVAAILEWGEGGRLRNIQLALDYIQEQQQKVVSGAAKSRSGPEREGNPERKRRRLK</sequence>
<keyword evidence="4" id="KW-1185">Reference proteome</keyword>
<feature type="compositionally biased region" description="Basic and acidic residues" evidence="1">
    <location>
        <begin position="306"/>
        <end position="315"/>
    </location>
</feature>
<feature type="domain" description="DUF7924" evidence="2">
    <location>
        <begin position="68"/>
        <end position="287"/>
    </location>
</feature>
<dbReference type="AlphaFoldDB" id="A0AAJ0HGR9"/>
<organism evidence="3 4">
    <name type="scientific">Lasiosphaeria hispida</name>
    <dbReference type="NCBI Taxonomy" id="260671"/>
    <lineage>
        <taxon>Eukaryota</taxon>
        <taxon>Fungi</taxon>
        <taxon>Dikarya</taxon>
        <taxon>Ascomycota</taxon>
        <taxon>Pezizomycotina</taxon>
        <taxon>Sordariomycetes</taxon>
        <taxon>Sordariomycetidae</taxon>
        <taxon>Sordariales</taxon>
        <taxon>Lasiosphaeriaceae</taxon>
        <taxon>Lasiosphaeria</taxon>
    </lineage>
</organism>
<comment type="caution">
    <text evidence="3">The sequence shown here is derived from an EMBL/GenBank/DDBJ whole genome shotgun (WGS) entry which is preliminary data.</text>
</comment>
<dbReference type="PANTHER" id="PTHR42470">
    <property type="entry name" value="VAST DOMAIN-CONTAINING PROTEIN"/>
    <property type="match status" value="1"/>
</dbReference>
<dbReference type="Pfam" id="PF25545">
    <property type="entry name" value="DUF7924"/>
    <property type="match status" value="1"/>
</dbReference>
<reference evidence="3" key="2">
    <citation type="submission" date="2023-06" db="EMBL/GenBank/DDBJ databases">
        <authorList>
            <consortium name="Lawrence Berkeley National Laboratory"/>
            <person name="Haridas S."/>
            <person name="Hensen N."/>
            <person name="Bonometti L."/>
            <person name="Westerberg I."/>
            <person name="Brannstrom I.O."/>
            <person name="Guillou S."/>
            <person name="Cros-Aarteil S."/>
            <person name="Calhoun S."/>
            <person name="Kuo A."/>
            <person name="Mondo S."/>
            <person name="Pangilinan J."/>
            <person name="Riley R."/>
            <person name="Labutti K."/>
            <person name="Andreopoulos B."/>
            <person name="Lipzen A."/>
            <person name="Chen C."/>
            <person name="Yanf M."/>
            <person name="Daum C."/>
            <person name="Ng V."/>
            <person name="Clum A."/>
            <person name="Steindorff A."/>
            <person name="Ohm R."/>
            <person name="Martin F."/>
            <person name="Silar P."/>
            <person name="Natvig D."/>
            <person name="Lalanne C."/>
            <person name="Gautier V."/>
            <person name="Ament-Velasquez S.L."/>
            <person name="Kruys A."/>
            <person name="Hutchinson M.I."/>
            <person name="Powell A.J."/>
            <person name="Barry K."/>
            <person name="Miller A.N."/>
            <person name="Grigoriev I.V."/>
            <person name="Debuchy R."/>
            <person name="Gladieux P."/>
            <person name="Thoren M.H."/>
            <person name="Johannesson H."/>
        </authorList>
    </citation>
    <scope>NUCLEOTIDE SEQUENCE</scope>
    <source>
        <strain evidence="3">CBS 955.72</strain>
    </source>
</reference>
<dbReference type="Proteomes" id="UP001275084">
    <property type="component" value="Unassembled WGS sequence"/>
</dbReference>
<evidence type="ECO:0000259" key="2">
    <source>
        <dbReference type="Pfam" id="PF25545"/>
    </source>
</evidence>
<reference evidence="3" key="1">
    <citation type="journal article" date="2023" name="Mol. Phylogenet. Evol.">
        <title>Genome-scale phylogeny and comparative genomics of the fungal order Sordariales.</title>
        <authorList>
            <person name="Hensen N."/>
            <person name="Bonometti L."/>
            <person name="Westerberg I."/>
            <person name="Brannstrom I.O."/>
            <person name="Guillou S."/>
            <person name="Cros-Aarteil S."/>
            <person name="Calhoun S."/>
            <person name="Haridas S."/>
            <person name="Kuo A."/>
            <person name="Mondo S."/>
            <person name="Pangilinan J."/>
            <person name="Riley R."/>
            <person name="LaButti K."/>
            <person name="Andreopoulos B."/>
            <person name="Lipzen A."/>
            <person name="Chen C."/>
            <person name="Yan M."/>
            <person name="Daum C."/>
            <person name="Ng V."/>
            <person name="Clum A."/>
            <person name="Steindorff A."/>
            <person name="Ohm R.A."/>
            <person name="Martin F."/>
            <person name="Silar P."/>
            <person name="Natvig D.O."/>
            <person name="Lalanne C."/>
            <person name="Gautier V."/>
            <person name="Ament-Velasquez S.L."/>
            <person name="Kruys A."/>
            <person name="Hutchinson M.I."/>
            <person name="Powell A.J."/>
            <person name="Barry K."/>
            <person name="Miller A.N."/>
            <person name="Grigoriev I.V."/>
            <person name="Debuchy R."/>
            <person name="Gladieux P."/>
            <person name="Hiltunen Thoren M."/>
            <person name="Johannesson H."/>
        </authorList>
    </citation>
    <scope>NUCLEOTIDE SEQUENCE</scope>
    <source>
        <strain evidence="3">CBS 955.72</strain>
    </source>
</reference>
<name>A0AAJ0HGR9_9PEZI</name>
<accession>A0AAJ0HGR9</accession>
<dbReference type="PANTHER" id="PTHR42470:SF1">
    <property type="entry name" value="VAST DOMAIN-CONTAINING PROTEIN"/>
    <property type="match status" value="1"/>
</dbReference>
<dbReference type="InterPro" id="IPR057684">
    <property type="entry name" value="DUF7924"/>
</dbReference>
<protein>
    <recommendedName>
        <fullName evidence="2">DUF7924 domain-containing protein</fullName>
    </recommendedName>
</protein>
<dbReference type="EMBL" id="JAUIQD010000005">
    <property type="protein sequence ID" value="KAK3350296.1"/>
    <property type="molecule type" value="Genomic_DNA"/>
</dbReference>